<protein>
    <submittedName>
        <fullName evidence="1">Uncharacterized protein</fullName>
    </submittedName>
</protein>
<evidence type="ECO:0000313" key="2">
    <source>
        <dbReference type="Proteomes" id="UP001454036"/>
    </source>
</evidence>
<organism evidence="1 2">
    <name type="scientific">Lithospermum erythrorhizon</name>
    <name type="common">Purple gromwell</name>
    <name type="synonym">Lithospermum officinale var. erythrorhizon</name>
    <dbReference type="NCBI Taxonomy" id="34254"/>
    <lineage>
        <taxon>Eukaryota</taxon>
        <taxon>Viridiplantae</taxon>
        <taxon>Streptophyta</taxon>
        <taxon>Embryophyta</taxon>
        <taxon>Tracheophyta</taxon>
        <taxon>Spermatophyta</taxon>
        <taxon>Magnoliopsida</taxon>
        <taxon>eudicotyledons</taxon>
        <taxon>Gunneridae</taxon>
        <taxon>Pentapetalae</taxon>
        <taxon>asterids</taxon>
        <taxon>lamiids</taxon>
        <taxon>Boraginales</taxon>
        <taxon>Boraginaceae</taxon>
        <taxon>Boraginoideae</taxon>
        <taxon>Lithospermeae</taxon>
        <taxon>Lithospermum</taxon>
    </lineage>
</organism>
<dbReference type="AlphaFoldDB" id="A0AAV3P6W7"/>
<sequence>MWPEVEIGGGGATAPMVGDDGIEFRIRFFIKKEKAILKILIAFLHNRSSDVEFEITIPCFKNNLLMMMRNFGVGGEEFWGAGVKIFCGGGEILEGGERRKKVVVGGFF</sequence>
<keyword evidence="2" id="KW-1185">Reference proteome</keyword>
<reference evidence="1 2" key="1">
    <citation type="submission" date="2024-01" db="EMBL/GenBank/DDBJ databases">
        <title>The complete chloroplast genome sequence of Lithospermum erythrorhizon: insights into the phylogenetic relationship among Boraginaceae species and the maternal lineages of purple gromwells.</title>
        <authorList>
            <person name="Okada T."/>
            <person name="Watanabe K."/>
        </authorList>
    </citation>
    <scope>NUCLEOTIDE SEQUENCE [LARGE SCALE GENOMIC DNA]</scope>
</reference>
<evidence type="ECO:0000313" key="1">
    <source>
        <dbReference type="EMBL" id="GAA0146852.1"/>
    </source>
</evidence>
<comment type="caution">
    <text evidence="1">The sequence shown here is derived from an EMBL/GenBank/DDBJ whole genome shotgun (WGS) entry which is preliminary data.</text>
</comment>
<dbReference type="EMBL" id="BAABME010000993">
    <property type="protein sequence ID" value="GAA0146852.1"/>
    <property type="molecule type" value="Genomic_DNA"/>
</dbReference>
<name>A0AAV3P6W7_LITER</name>
<gene>
    <name evidence="1" type="ORF">LIER_06708</name>
</gene>
<accession>A0AAV3P6W7</accession>
<dbReference type="Proteomes" id="UP001454036">
    <property type="component" value="Unassembled WGS sequence"/>
</dbReference>
<proteinExistence type="predicted"/>